<evidence type="ECO:0000313" key="4">
    <source>
        <dbReference type="Proteomes" id="UP001597508"/>
    </source>
</evidence>
<dbReference type="Pfam" id="PF13424">
    <property type="entry name" value="TPR_12"/>
    <property type="match status" value="1"/>
</dbReference>
<protein>
    <submittedName>
        <fullName evidence="3">Tetratricopeptide repeat protein</fullName>
    </submittedName>
</protein>
<dbReference type="Proteomes" id="UP001597508">
    <property type="component" value="Unassembled WGS sequence"/>
</dbReference>
<gene>
    <name evidence="3" type="ORF">ACFSRZ_00920</name>
</gene>
<sequence>MKYSKRLCFFLSLTCPEKKLLVIPMSRIFPLILICVFFTCFSFGQSVEQSELETIIQTKSDSLKNRRLHDFIYRSYVKKQWDLFHKARKIHLKFSKKRKDSASYANTLEFTGSYFQNHAVRPDSAFYYFTKSKHIYQRLKDSSGIGRTLLNNAILRKNIHDYAGSIATSFESLKYINPNQQRSVASAYNNLGISFNQQKDSADAIKYHLKSLTLREKLTKYPHLKLQSINNLAKVYKDIAHYSKAIDLLEPFIKDSNAYKKHPKTYAMMLDNYGHALFLYGKKKEGSGAMETALNIRKKIAHKDGIVINKIHLAEYYLWEKDTTKVISFARSANVLAKQILNYRDYLASMKFLADVYKGDDSKKLYQKYNHVKDSLALADRRHKDLFNQFEFELDEKQNELLTKDKKLAANQYIFIGIGIIAFLGIILFMIHRLKIRKLKKQFEKGFRQYLIDKYNLSSQNIEFWEAWLLDLKPKELSEKLFISIDAVKSRRQSLRDKVYKIQKLEGNFTQSRAIRIYNQELENFKNHS</sequence>
<dbReference type="Gene3D" id="1.25.40.10">
    <property type="entry name" value="Tetratricopeptide repeat domain"/>
    <property type="match status" value="2"/>
</dbReference>
<name>A0ABW5LNY8_9FLAO</name>
<feature type="transmembrane region" description="Helical" evidence="2">
    <location>
        <begin position="20"/>
        <end position="44"/>
    </location>
</feature>
<dbReference type="InterPro" id="IPR011990">
    <property type="entry name" value="TPR-like_helical_dom_sf"/>
</dbReference>
<organism evidence="3 4">
    <name type="scientific">Pseudotenacibaculum haliotis</name>
    <dbReference type="NCBI Taxonomy" id="1862138"/>
    <lineage>
        <taxon>Bacteria</taxon>
        <taxon>Pseudomonadati</taxon>
        <taxon>Bacteroidota</taxon>
        <taxon>Flavobacteriia</taxon>
        <taxon>Flavobacteriales</taxon>
        <taxon>Flavobacteriaceae</taxon>
        <taxon>Pseudotenacibaculum</taxon>
    </lineage>
</organism>
<keyword evidence="2" id="KW-0472">Membrane</keyword>
<dbReference type="SMART" id="SM00028">
    <property type="entry name" value="TPR"/>
    <property type="match status" value="1"/>
</dbReference>
<proteinExistence type="predicted"/>
<accession>A0ABW5LNY8</accession>
<keyword evidence="2" id="KW-0812">Transmembrane</keyword>
<reference evidence="4" key="1">
    <citation type="journal article" date="2019" name="Int. J. Syst. Evol. Microbiol.">
        <title>The Global Catalogue of Microorganisms (GCM) 10K type strain sequencing project: providing services to taxonomists for standard genome sequencing and annotation.</title>
        <authorList>
            <consortium name="The Broad Institute Genomics Platform"/>
            <consortium name="The Broad Institute Genome Sequencing Center for Infectious Disease"/>
            <person name="Wu L."/>
            <person name="Ma J."/>
        </authorList>
    </citation>
    <scope>NUCLEOTIDE SEQUENCE [LARGE SCALE GENOMIC DNA]</scope>
    <source>
        <strain evidence="4">KCTC 52127</strain>
    </source>
</reference>
<dbReference type="SUPFAM" id="SSF48452">
    <property type="entry name" value="TPR-like"/>
    <property type="match status" value="1"/>
</dbReference>
<comment type="caution">
    <text evidence="3">The sequence shown here is derived from an EMBL/GenBank/DDBJ whole genome shotgun (WGS) entry which is preliminary data.</text>
</comment>
<feature type="repeat" description="TPR" evidence="1">
    <location>
        <begin position="185"/>
        <end position="218"/>
    </location>
</feature>
<dbReference type="PANTHER" id="PTHR19959:SF119">
    <property type="entry name" value="FUNGAL LIPASE-LIKE DOMAIN-CONTAINING PROTEIN"/>
    <property type="match status" value="1"/>
</dbReference>
<dbReference type="PROSITE" id="PS50005">
    <property type="entry name" value="TPR"/>
    <property type="match status" value="1"/>
</dbReference>
<evidence type="ECO:0000256" key="1">
    <source>
        <dbReference type="PROSITE-ProRule" id="PRU00339"/>
    </source>
</evidence>
<dbReference type="InterPro" id="IPR019734">
    <property type="entry name" value="TPR_rpt"/>
</dbReference>
<dbReference type="RefSeq" id="WP_379664634.1">
    <property type="nucleotide sequence ID" value="NZ_JBHULH010000001.1"/>
</dbReference>
<keyword evidence="1" id="KW-0802">TPR repeat</keyword>
<dbReference type="EMBL" id="JBHULH010000001">
    <property type="protein sequence ID" value="MFD2565909.1"/>
    <property type="molecule type" value="Genomic_DNA"/>
</dbReference>
<keyword evidence="2" id="KW-1133">Transmembrane helix</keyword>
<evidence type="ECO:0000256" key="2">
    <source>
        <dbReference type="SAM" id="Phobius"/>
    </source>
</evidence>
<keyword evidence="4" id="KW-1185">Reference proteome</keyword>
<feature type="transmembrane region" description="Helical" evidence="2">
    <location>
        <begin position="413"/>
        <end position="431"/>
    </location>
</feature>
<dbReference type="PANTHER" id="PTHR19959">
    <property type="entry name" value="KINESIN LIGHT CHAIN"/>
    <property type="match status" value="1"/>
</dbReference>
<evidence type="ECO:0000313" key="3">
    <source>
        <dbReference type="EMBL" id="MFD2565909.1"/>
    </source>
</evidence>